<reference evidence="7 8" key="1">
    <citation type="submission" date="2015-03" db="EMBL/GenBank/DDBJ databases">
        <authorList>
            <person name="Hassan Y.I."/>
            <person name="Lepp D."/>
            <person name="Li X.-Z."/>
            <person name="Zhou T."/>
        </authorList>
    </citation>
    <scope>NUCLEOTIDE SEQUENCE [LARGE SCALE GENOMIC DNA]</scope>
    <source>
        <strain evidence="7 8">BD-c194</strain>
    </source>
</reference>
<keyword evidence="4" id="KW-0560">Oxidoreductase</keyword>
<sequence length="409" mass="42995">MAGRVIVGAGECGARAALALRGRGFDGPIHLVGEEAELPYERPPLSKAVLAEDGAPPRQVVNEAALAERSITLHRANPAVAIDRDARIVRLADGGALCYDLLLLATGARPRRLQKDGAEIAGIHYLRHMADCRALRQRLGSGAKLLVLGGGFLGLEIAATARRRGCAVTLIETQPRVLMRGVPADIADVVAARHRAAGVDLRCGVGIAGIAADETGAAVTLADGSRLAGDLLVACVGAVPNTELAAAAGLTVDNGIVVDARLRTGDPAIFAVGDCCAFPLSSRDGRVMRLESWRCALEQAEAVAGSMLGEERPFETVPWFWSDQYELSLQVAGLPEPDHAIVERRLADDAFILFHLDATGRLAAASDIGPDGSIARDIRLAEMLIARRARPDPALLSRAEVKLKGLLAA</sequence>
<evidence type="ECO:0000256" key="2">
    <source>
        <dbReference type="ARBA" id="ARBA00022630"/>
    </source>
</evidence>
<dbReference type="PANTHER" id="PTHR43557">
    <property type="entry name" value="APOPTOSIS-INDUCING FACTOR 1"/>
    <property type="match status" value="1"/>
</dbReference>
<evidence type="ECO:0000259" key="6">
    <source>
        <dbReference type="Pfam" id="PF14759"/>
    </source>
</evidence>
<dbReference type="InterPro" id="IPR036188">
    <property type="entry name" value="FAD/NAD-bd_sf"/>
</dbReference>
<keyword evidence="8" id="KW-1185">Reference proteome</keyword>
<dbReference type="SUPFAM" id="SSF51905">
    <property type="entry name" value="FAD/NAD(P)-binding domain"/>
    <property type="match status" value="2"/>
</dbReference>
<dbReference type="PRINTS" id="PR00368">
    <property type="entry name" value="FADPNR"/>
</dbReference>
<gene>
    <name evidence="7" type="ORF">VE25_12805</name>
</gene>
<dbReference type="STRING" id="443610.VE25_12805"/>
<name>A0A0F5FS88_9HYPH</name>
<dbReference type="RefSeq" id="WP_046109038.1">
    <property type="nucleotide sequence ID" value="NZ_JZEX01000117.1"/>
</dbReference>
<evidence type="ECO:0000256" key="1">
    <source>
        <dbReference type="ARBA" id="ARBA00001974"/>
    </source>
</evidence>
<feature type="domain" description="FAD/NAD(P)-binding" evidence="5">
    <location>
        <begin position="5"/>
        <end position="300"/>
    </location>
</feature>
<proteinExistence type="predicted"/>
<dbReference type="InterPro" id="IPR028202">
    <property type="entry name" value="Reductase_C"/>
</dbReference>
<protein>
    <submittedName>
        <fullName evidence="7">Ferredoxin reductase</fullName>
    </submittedName>
</protein>
<dbReference type="PANTHER" id="PTHR43557:SF2">
    <property type="entry name" value="RIESKE DOMAIN-CONTAINING PROTEIN-RELATED"/>
    <property type="match status" value="1"/>
</dbReference>
<evidence type="ECO:0000256" key="3">
    <source>
        <dbReference type="ARBA" id="ARBA00022827"/>
    </source>
</evidence>
<comment type="caution">
    <text evidence="7">The sequence shown here is derived from an EMBL/GenBank/DDBJ whole genome shotgun (WGS) entry which is preliminary data.</text>
</comment>
<dbReference type="OrthoDB" id="7809559at2"/>
<dbReference type="InterPro" id="IPR016156">
    <property type="entry name" value="FAD/NAD-linked_Rdtase_dimer_sf"/>
</dbReference>
<evidence type="ECO:0000313" key="8">
    <source>
        <dbReference type="Proteomes" id="UP000033632"/>
    </source>
</evidence>
<feature type="domain" description="Reductase C-terminal" evidence="6">
    <location>
        <begin position="319"/>
        <end position="406"/>
    </location>
</feature>
<keyword evidence="2" id="KW-0285">Flavoprotein</keyword>
<dbReference type="Pfam" id="PF07992">
    <property type="entry name" value="Pyr_redox_2"/>
    <property type="match status" value="1"/>
</dbReference>
<dbReference type="Proteomes" id="UP000033632">
    <property type="component" value="Unassembled WGS sequence"/>
</dbReference>
<accession>A0A0F5FS88</accession>
<dbReference type="AlphaFoldDB" id="A0A0F5FS88"/>
<dbReference type="SUPFAM" id="SSF55424">
    <property type="entry name" value="FAD/NAD-linked reductases, dimerisation (C-terminal) domain"/>
    <property type="match status" value="1"/>
</dbReference>
<dbReference type="Gene3D" id="3.50.50.60">
    <property type="entry name" value="FAD/NAD(P)-binding domain"/>
    <property type="match status" value="2"/>
</dbReference>
<organism evidence="7 8">
    <name type="scientific">Devosia geojensis</name>
    <dbReference type="NCBI Taxonomy" id="443610"/>
    <lineage>
        <taxon>Bacteria</taxon>
        <taxon>Pseudomonadati</taxon>
        <taxon>Pseudomonadota</taxon>
        <taxon>Alphaproteobacteria</taxon>
        <taxon>Hyphomicrobiales</taxon>
        <taxon>Devosiaceae</taxon>
        <taxon>Devosia</taxon>
    </lineage>
</organism>
<dbReference type="InterPro" id="IPR050446">
    <property type="entry name" value="FAD-oxidoreductase/Apoptosis"/>
</dbReference>
<evidence type="ECO:0000259" key="5">
    <source>
        <dbReference type="Pfam" id="PF07992"/>
    </source>
</evidence>
<dbReference type="GO" id="GO:0005737">
    <property type="term" value="C:cytoplasm"/>
    <property type="evidence" value="ECO:0007669"/>
    <property type="project" value="TreeGrafter"/>
</dbReference>
<dbReference type="PATRIC" id="fig|443610.3.peg.802"/>
<dbReference type="PRINTS" id="PR00411">
    <property type="entry name" value="PNDRDTASEI"/>
</dbReference>
<dbReference type="GO" id="GO:0016651">
    <property type="term" value="F:oxidoreductase activity, acting on NAD(P)H"/>
    <property type="evidence" value="ECO:0007669"/>
    <property type="project" value="TreeGrafter"/>
</dbReference>
<dbReference type="Gene3D" id="3.30.390.30">
    <property type="match status" value="1"/>
</dbReference>
<comment type="cofactor">
    <cofactor evidence="1">
        <name>FAD</name>
        <dbReference type="ChEBI" id="CHEBI:57692"/>
    </cofactor>
</comment>
<keyword evidence="3" id="KW-0274">FAD</keyword>
<evidence type="ECO:0000256" key="4">
    <source>
        <dbReference type="ARBA" id="ARBA00023002"/>
    </source>
</evidence>
<dbReference type="InterPro" id="IPR023753">
    <property type="entry name" value="FAD/NAD-binding_dom"/>
</dbReference>
<dbReference type="Pfam" id="PF14759">
    <property type="entry name" value="Reductase_C"/>
    <property type="match status" value="1"/>
</dbReference>
<dbReference type="EMBL" id="JZEX01000117">
    <property type="protein sequence ID" value="KKB11455.1"/>
    <property type="molecule type" value="Genomic_DNA"/>
</dbReference>
<evidence type="ECO:0000313" key="7">
    <source>
        <dbReference type="EMBL" id="KKB11455.1"/>
    </source>
</evidence>